<reference evidence="2" key="1">
    <citation type="submission" date="2022-11" db="UniProtKB">
        <authorList>
            <consortium name="WormBaseParasite"/>
        </authorList>
    </citation>
    <scope>IDENTIFICATION</scope>
</reference>
<dbReference type="Proteomes" id="UP000887579">
    <property type="component" value="Unplaced"/>
</dbReference>
<evidence type="ECO:0000313" key="1">
    <source>
        <dbReference type="Proteomes" id="UP000887579"/>
    </source>
</evidence>
<proteinExistence type="predicted"/>
<accession>A0AC34FDY0</accession>
<name>A0AC34FDY0_9BILA</name>
<evidence type="ECO:0000313" key="2">
    <source>
        <dbReference type="WBParaSite" id="ES5_v2.g15459.t1"/>
    </source>
</evidence>
<dbReference type="WBParaSite" id="ES5_v2.g15459.t1">
    <property type="protein sequence ID" value="ES5_v2.g15459.t1"/>
    <property type="gene ID" value="ES5_v2.g15459"/>
</dbReference>
<protein>
    <submittedName>
        <fullName evidence="2">Poly [ADP-ribose] polymerase</fullName>
    </submittedName>
</protein>
<organism evidence="1 2">
    <name type="scientific">Panagrolaimus sp. ES5</name>
    <dbReference type="NCBI Taxonomy" id="591445"/>
    <lineage>
        <taxon>Eukaryota</taxon>
        <taxon>Metazoa</taxon>
        <taxon>Ecdysozoa</taxon>
        <taxon>Nematoda</taxon>
        <taxon>Chromadorea</taxon>
        <taxon>Rhabditida</taxon>
        <taxon>Tylenchina</taxon>
        <taxon>Panagrolaimomorpha</taxon>
        <taxon>Panagrolaimoidea</taxon>
        <taxon>Panagrolaimidae</taxon>
        <taxon>Panagrolaimus</taxon>
    </lineage>
</organism>
<sequence>MSIRSRYEKSDTLIDTWFHYLCFWTFVQEEQVCEGNIRGIEFLRWDDQEKIRHKIIEPKDEVDDVLKKNGRYRRKNDNLERRIEQLADCIVFGVPEKCVKCTDGILFYSWSKHTYRCNKNLTKYSRCQHEDRHPPRTVFKTVNVKSRLPVFKNPLNQRLYSLGIECIVTRVSSSFVDKIKAERRAMETETIEEKRAYEKNGCTVDGNCEVAKIAHVFIDTNGAAFQAFLNYADVAQNRNSFYKLQLLKHDKKEIFYLYRSWGRIGTKGAYKTQFFEENFDEAKKEFEKLFLEKSKNHWQNRRNFEKKPGCFDYLEMEIDSEGNKKPKFDVETSKSLLPKSVKELIGSIFSIHTMEETLKAFNIDLEKMPLGKISKQNIQKAMLILKELEMIVHNASSSSDTLDASNRFYNLIPHSCGSESLPLLNNDAVIHEKTKLLDDLSQIQIAYSIIKADEKNTDAEEIDPVDKHYEKLQCNIEVLSRESEEYEIIESYTKKTHAPTHSNYSLEIIDAFKIAKETESLSFKKDIGNRNLLWHGSRTSNFAGILSQGYMFGKGIYFADMVSKSANYCGVSDGEGYLLLCDVALGDIQEENNANERIRKPIKGKSSVKGLGQTFPDDSDRRIIEDGVVVPIGEPTKHENGPCNYSLLYNEYIVYDEAQVKMKYLIRAKFNMK</sequence>